<keyword evidence="1" id="KW-0175">Coiled coil</keyword>
<protein>
    <submittedName>
        <fullName evidence="3">Uncharacterized protein</fullName>
    </submittedName>
</protein>
<feature type="compositionally biased region" description="Low complexity" evidence="2">
    <location>
        <begin position="438"/>
        <end position="449"/>
    </location>
</feature>
<feature type="region of interest" description="Disordered" evidence="2">
    <location>
        <begin position="518"/>
        <end position="561"/>
    </location>
</feature>
<proteinExistence type="predicted"/>
<comment type="caution">
    <text evidence="3">The sequence shown here is derived from an EMBL/GenBank/DDBJ whole genome shotgun (WGS) entry which is preliminary data.</text>
</comment>
<dbReference type="OrthoDB" id="347991at2759"/>
<dbReference type="VEuPathDB" id="ToxoDB:BESB_038000"/>
<accession>A0A2A9MNR2</accession>
<gene>
    <name evidence="3" type="ORF">BESB_038000</name>
</gene>
<feature type="region of interest" description="Disordered" evidence="2">
    <location>
        <begin position="1010"/>
        <end position="1062"/>
    </location>
</feature>
<feature type="region of interest" description="Disordered" evidence="2">
    <location>
        <begin position="1127"/>
        <end position="1211"/>
    </location>
</feature>
<feature type="region of interest" description="Disordered" evidence="2">
    <location>
        <begin position="1371"/>
        <end position="1398"/>
    </location>
</feature>
<feature type="compositionally biased region" description="Basic residues" evidence="2">
    <location>
        <begin position="318"/>
        <end position="328"/>
    </location>
</feature>
<feature type="region of interest" description="Disordered" evidence="2">
    <location>
        <begin position="1"/>
        <end position="30"/>
    </location>
</feature>
<feature type="region of interest" description="Disordered" evidence="2">
    <location>
        <begin position="1589"/>
        <end position="1662"/>
    </location>
</feature>
<dbReference type="GeneID" id="40308781"/>
<dbReference type="KEGG" id="bbes:BESB_038000"/>
<feature type="compositionally biased region" description="Basic and acidic residues" evidence="2">
    <location>
        <begin position="1200"/>
        <end position="1211"/>
    </location>
</feature>
<organism evidence="3 4">
    <name type="scientific">Besnoitia besnoiti</name>
    <name type="common">Apicomplexan protozoan</name>
    <dbReference type="NCBI Taxonomy" id="94643"/>
    <lineage>
        <taxon>Eukaryota</taxon>
        <taxon>Sar</taxon>
        <taxon>Alveolata</taxon>
        <taxon>Apicomplexa</taxon>
        <taxon>Conoidasida</taxon>
        <taxon>Coccidia</taxon>
        <taxon>Eucoccidiorida</taxon>
        <taxon>Eimeriorina</taxon>
        <taxon>Sarcocystidae</taxon>
        <taxon>Besnoitia</taxon>
    </lineage>
</organism>
<feature type="compositionally biased region" description="Basic residues" evidence="2">
    <location>
        <begin position="537"/>
        <end position="546"/>
    </location>
</feature>
<feature type="compositionally biased region" description="Low complexity" evidence="2">
    <location>
        <begin position="340"/>
        <end position="351"/>
    </location>
</feature>
<feature type="compositionally biased region" description="Low complexity" evidence="2">
    <location>
        <begin position="1611"/>
        <end position="1653"/>
    </location>
</feature>
<feature type="compositionally biased region" description="Basic and acidic residues" evidence="2">
    <location>
        <begin position="387"/>
        <end position="407"/>
    </location>
</feature>
<evidence type="ECO:0000256" key="2">
    <source>
        <dbReference type="SAM" id="MobiDB-lite"/>
    </source>
</evidence>
<name>A0A2A9MNR2_BESBE</name>
<feature type="compositionally biased region" description="Basic and acidic residues" evidence="2">
    <location>
        <begin position="168"/>
        <end position="203"/>
    </location>
</feature>
<feature type="compositionally biased region" description="Basic and acidic residues" evidence="2">
    <location>
        <begin position="1022"/>
        <end position="1045"/>
    </location>
</feature>
<feature type="coiled-coil region" evidence="1">
    <location>
        <begin position="860"/>
        <end position="993"/>
    </location>
</feature>
<dbReference type="RefSeq" id="XP_029221351.1">
    <property type="nucleotide sequence ID" value="XM_029362386.1"/>
</dbReference>
<sequence>MREGRRANEVSKMAVNEESKRPGDAEDGDVDLDMAKIMAIQLKEMTQSHGPLDPTVEELFTHCRTEQKRLAVVATKAVDRDQMPLYEQVSGVLEMLGESISIYEALRASDSAAAFRSQEGDASNASGRKEASARRRGGRGSAESAFAADDVSPFDSEERREKRHRRKSGDARREPARSDWPRRKQGDSEESRGGRDDRRVESRRSRKQRTSSVDARLASTRDGDWPSESRRALRDVSRDAETGGGGRKKRGDEGRHKRREREAGENKEEEEDAAWVAVWPEQDADRLTPADAPDRRDEELSEGRAGEERTRRRESERHRRRESRTKKTREREGELQPFEAGGASLSSGAGSFVERESGGGRPERHSRARAKSFSWDGEFDVAQSRGVSRENEKRRSRRDERSGHEGGRGASSASVREARDDGRAQKKSPRRVAPRQQSHSSSSSSAASSRAWGRESEDSGERRGESSEEETPFGGAASRASAAGTWAVQLVIHRALFLPIAASGGYAVVASLVAGGGREEAGSASSDESDSEDVRGSRRRKSKTERKWRSGSGSASPLPLVVSRGMSSARSSNSSGECVWEESLFLFPDVPPRSASDRRRSRKSSLQRFLRTASILLEIYDAAQTGPGATPLASALEPVFLAPLAGARAAQRQVSVSLRSARGSNGGSLSFSLFLDKRSARTSTAALRAAQDNHGTRDRRARLESDNEASAFALRPAGAVPGGSDAFGDDRREGDGESQLESSLHGAHLRGDSVCAGAASGGGGVWGAGNIGGDALVPGGFLFDGGPTGASPSYFGAGNGVASFPLAASAAPAAGAGASAASQAPSAPLPAERSLEQLLFSGQQRERSLQAQLQESRTYNQQVVRLLAETKAALKKQEQEAGQSQRAATEALAETQRQLRDLQRDVDARVEAALHQAKEEKASLRRTVQTQGRELEALRARVNEQGDLLRDARERLAIQRRRCARLREDLVEADELTELVKNQLSLAQSLEKEQQRQILALAYCLNSAASSPLSADRPPFFRSEETQPRPDPGGRPRSDRWRAADGRGGGNPFARDAPAEARAAQRDASALALSPWMSRQTCLHAAPAAAARPLAPASRLVAFSDRRGDGRGVGPAIRECVGAADARAEGVAFSSREERETAGRRRRAFGAPNGRCAQNGVSLEGRSSRREREEAAATSREGSGVSWRGESGDSEEGETDERSADQLRPTPVEEWRLTPSILISLAQAVSGGSFLGSSPLLRDCAFSSSPVFLSLPRQPSPCSLLQQQLLTVCFQEALLGQKKAEGGEFLLYETDALQVFWSAHFLPPFSGSSRSPPFATTSLVAASASLAERAGRAFRAYSGPGVSPCAALRAAARAWAREREGGAELERAQAAGGTLRLRRRQGGGRDDAAEAGGGGAPASGCVFALSLKASTGQALQDVGLHLEKQCFGSRGAFVSLEGDGLMHATLLPRAPAVTVFGAALVAGPYRQTPIIRLSYLLPDSVSREIRLRVPLPPAVFCVPSRMRPREFVRDWDALELCSTSLVCDKLKPSFFSPPVFGPAGPSLSPYAALLSACTLQRAFASLPGLDRHFSRNVVAAGRFPMASFETRTSSRSQEPRDAGSDSEADLSPSSAGSPSEFSDSASDASSRSFSSPSRTRSFSPSSSFSFSGARRPRPRARPGAASIPCLLRVELLSLSAAVATGILPPAEDGASASLSGRGQARVGAVSWTAALSAAARAATSCARIEVRCADEEIRQSVAETLGELLMDEELLVALSAAVVVPSLLDRVAAPLAF</sequence>
<feature type="compositionally biased region" description="Basic and acidic residues" evidence="2">
    <location>
        <begin position="452"/>
        <end position="466"/>
    </location>
</feature>
<feature type="compositionally biased region" description="Basic and acidic residues" evidence="2">
    <location>
        <begin position="283"/>
        <end position="317"/>
    </location>
</feature>
<reference evidence="3 4" key="1">
    <citation type="submission" date="2017-09" db="EMBL/GenBank/DDBJ databases">
        <title>Genome sequencing of Besnoitia besnoiti strain Bb-Ger1.</title>
        <authorList>
            <person name="Schares G."/>
            <person name="Venepally P."/>
            <person name="Lorenzi H.A."/>
        </authorList>
    </citation>
    <scope>NUCLEOTIDE SEQUENCE [LARGE SCALE GENOMIC DNA]</scope>
    <source>
        <strain evidence="3 4">Bb-Ger1</strain>
    </source>
</reference>
<feature type="region of interest" description="Disordered" evidence="2">
    <location>
        <begin position="116"/>
        <end position="480"/>
    </location>
</feature>
<evidence type="ECO:0000256" key="1">
    <source>
        <dbReference type="SAM" id="Coils"/>
    </source>
</evidence>
<feature type="compositionally biased region" description="Basic and acidic residues" evidence="2">
    <location>
        <begin position="219"/>
        <end position="241"/>
    </location>
</feature>
<dbReference type="EMBL" id="NWUJ01000002">
    <property type="protein sequence ID" value="PFH37342.1"/>
    <property type="molecule type" value="Genomic_DNA"/>
</dbReference>
<feature type="compositionally biased region" description="Basic and acidic residues" evidence="2">
    <location>
        <begin position="1"/>
        <end position="24"/>
    </location>
</feature>
<dbReference type="Proteomes" id="UP000224006">
    <property type="component" value="Chromosome II"/>
</dbReference>
<evidence type="ECO:0000313" key="4">
    <source>
        <dbReference type="Proteomes" id="UP000224006"/>
    </source>
</evidence>
<keyword evidence="4" id="KW-1185">Reference proteome</keyword>
<feature type="compositionally biased region" description="Basic and acidic residues" evidence="2">
    <location>
        <begin position="353"/>
        <end position="365"/>
    </location>
</feature>
<feature type="region of interest" description="Disordered" evidence="2">
    <location>
        <begin position="712"/>
        <end position="744"/>
    </location>
</feature>
<feature type="compositionally biased region" description="Basic and acidic residues" evidence="2">
    <location>
        <begin position="1166"/>
        <end position="1175"/>
    </location>
</feature>
<feature type="compositionally biased region" description="Basic and acidic residues" evidence="2">
    <location>
        <begin position="250"/>
        <end position="266"/>
    </location>
</feature>
<evidence type="ECO:0000313" key="3">
    <source>
        <dbReference type="EMBL" id="PFH37342.1"/>
    </source>
</evidence>